<evidence type="ECO:0000313" key="3">
    <source>
        <dbReference type="Proteomes" id="UP000192074"/>
    </source>
</evidence>
<name>A0A822UY87_AGRTU</name>
<dbReference type="AlphaFoldDB" id="A0A822UY87"/>
<dbReference type="EMBL" id="FCNL01000011">
    <property type="protein sequence ID" value="CVI15239.1"/>
    <property type="molecule type" value="Genomic_DNA"/>
</dbReference>
<feature type="compositionally biased region" description="Basic and acidic residues" evidence="1">
    <location>
        <begin position="52"/>
        <end position="70"/>
    </location>
</feature>
<comment type="caution">
    <text evidence="2">The sequence shown here is derived from an EMBL/GenBank/DDBJ whole genome shotgun (WGS) entry which is preliminary data.</text>
</comment>
<evidence type="ECO:0000313" key="2">
    <source>
        <dbReference type="EMBL" id="CVI15239.1"/>
    </source>
</evidence>
<proteinExistence type="predicted"/>
<dbReference type="RefSeq" id="WP_060723206.1">
    <property type="nucleotide sequence ID" value="NZ_LMVK01000004.1"/>
</dbReference>
<evidence type="ECO:0000256" key="1">
    <source>
        <dbReference type="SAM" id="MobiDB-lite"/>
    </source>
</evidence>
<feature type="region of interest" description="Disordered" evidence="1">
    <location>
        <begin position="51"/>
        <end position="70"/>
    </location>
</feature>
<protein>
    <submittedName>
        <fullName evidence="2">Uncharacterized protein</fullName>
    </submittedName>
</protein>
<gene>
    <name evidence="2" type="ORF">AGR4A_Cc190035</name>
</gene>
<accession>A0A822UY87</accession>
<sequence length="104" mass="11562">MPYTLKNLSGFPLDVPTLHGPVILPSYGEVIAELGAFDAEVMRQSPYVEVTEGGKAKETERAKETEDDKLSTLRSEYQDLYGKRAYHGWSAGELQEKIDANLAE</sequence>
<dbReference type="Proteomes" id="UP000192074">
    <property type="component" value="Unassembled WGS sequence"/>
</dbReference>
<organism evidence="2 3">
    <name type="scientific">Agrobacterium tumefaciens str. B6</name>
    <dbReference type="NCBI Taxonomy" id="1183423"/>
    <lineage>
        <taxon>Bacteria</taxon>
        <taxon>Pseudomonadati</taxon>
        <taxon>Pseudomonadota</taxon>
        <taxon>Alphaproteobacteria</taxon>
        <taxon>Hyphomicrobiales</taxon>
        <taxon>Rhizobiaceae</taxon>
        <taxon>Rhizobium/Agrobacterium group</taxon>
        <taxon>Agrobacterium</taxon>
        <taxon>Agrobacterium tumefaciens complex</taxon>
    </lineage>
</organism>
<reference evidence="2 3" key="1">
    <citation type="submission" date="2016-01" db="EMBL/GenBank/DDBJ databases">
        <authorList>
            <person name="Regsiter A."/>
            <person name="william w."/>
        </authorList>
    </citation>
    <scope>NUCLEOTIDE SEQUENCE [LARGE SCALE GENOMIC DNA]</scope>
    <source>
        <strain evidence="2 3">B6</strain>
    </source>
</reference>